<reference evidence="1" key="1">
    <citation type="journal article" date="2020" name="Fungal Divers.">
        <title>Resolving the Mortierellaceae phylogeny through synthesis of multi-gene phylogenetics and phylogenomics.</title>
        <authorList>
            <person name="Vandepol N."/>
            <person name="Liber J."/>
            <person name="Desiro A."/>
            <person name="Na H."/>
            <person name="Kennedy M."/>
            <person name="Barry K."/>
            <person name="Grigoriev I.V."/>
            <person name="Miller A.N."/>
            <person name="O'Donnell K."/>
            <person name="Stajich J.E."/>
            <person name="Bonito G."/>
        </authorList>
    </citation>
    <scope>NUCLEOTIDE SEQUENCE</scope>
    <source>
        <strain evidence="1">NRRL 6426</strain>
    </source>
</reference>
<gene>
    <name evidence="1" type="ORF">BG015_004867</name>
</gene>
<evidence type="ECO:0000313" key="2">
    <source>
        <dbReference type="Proteomes" id="UP000748756"/>
    </source>
</evidence>
<evidence type="ECO:0000313" key="1">
    <source>
        <dbReference type="EMBL" id="KAF9125582.1"/>
    </source>
</evidence>
<sequence>TSPQPVYQERYASLWMDVSEFESRPRRSTLSNCESPSITQTGVLYIRFKKVCNFSLPLPAENTMMSIRIDTGYEKVDTDYFPLEDIDMTINQEFCLPVCPGLALTITLHLMQAPHLQPRYHQQSPYFGVTQLFILDDHRPSFHSITSSNLKSDFSDNKSSINTAARSLLAAFGVHVVDGVGISFDISIRIVLVNLTFVLWLP</sequence>
<dbReference type="EMBL" id="JAAAUQ010002262">
    <property type="protein sequence ID" value="KAF9125582.1"/>
    <property type="molecule type" value="Genomic_DNA"/>
</dbReference>
<accession>A0A9P5UYM0</accession>
<proteinExistence type="predicted"/>
<protein>
    <submittedName>
        <fullName evidence="1">Uncharacterized protein</fullName>
    </submittedName>
</protein>
<comment type="caution">
    <text evidence="1">The sequence shown here is derived from an EMBL/GenBank/DDBJ whole genome shotgun (WGS) entry which is preliminary data.</text>
</comment>
<feature type="non-terminal residue" evidence="1">
    <location>
        <position position="1"/>
    </location>
</feature>
<keyword evidence="2" id="KW-1185">Reference proteome</keyword>
<dbReference type="OrthoDB" id="2123378at2759"/>
<dbReference type="Proteomes" id="UP000748756">
    <property type="component" value="Unassembled WGS sequence"/>
</dbReference>
<organism evidence="1 2">
    <name type="scientific">Linnemannia schmuckeri</name>
    <dbReference type="NCBI Taxonomy" id="64567"/>
    <lineage>
        <taxon>Eukaryota</taxon>
        <taxon>Fungi</taxon>
        <taxon>Fungi incertae sedis</taxon>
        <taxon>Mucoromycota</taxon>
        <taxon>Mortierellomycotina</taxon>
        <taxon>Mortierellomycetes</taxon>
        <taxon>Mortierellales</taxon>
        <taxon>Mortierellaceae</taxon>
        <taxon>Linnemannia</taxon>
    </lineage>
</organism>
<name>A0A9P5UYM0_9FUNG</name>
<dbReference type="AlphaFoldDB" id="A0A9P5UYM0"/>